<dbReference type="EMBL" id="LNIX01000019">
    <property type="protein sequence ID" value="OXA44585.1"/>
    <property type="molecule type" value="Genomic_DNA"/>
</dbReference>
<gene>
    <name evidence="2" type="ORF">Fcan01_20973</name>
</gene>
<feature type="transmembrane region" description="Helical" evidence="1">
    <location>
        <begin position="120"/>
        <end position="139"/>
    </location>
</feature>
<keyword evidence="1" id="KW-0812">Transmembrane</keyword>
<reference evidence="2 3" key="1">
    <citation type="submission" date="2015-12" db="EMBL/GenBank/DDBJ databases">
        <title>The genome of Folsomia candida.</title>
        <authorList>
            <person name="Faddeeva A."/>
            <person name="Derks M.F."/>
            <person name="Anvar Y."/>
            <person name="Smit S."/>
            <person name="Van Straalen N."/>
            <person name="Roelofs D."/>
        </authorList>
    </citation>
    <scope>NUCLEOTIDE SEQUENCE [LARGE SCALE GENOMIC DNA]</scope>
    <source>
        <strain evidence="2 3">VU population</strain>
        <tissue evidence="2">Whole body</tissue>
    </source>
</reference>
<proteinExistence type="predicted"/>
<keyword evidence="3" id="KW-1185">Reference proteome</keyword>
<evidence type="ECO:0000313" key="2">
    <source>
        <dbReference type="EMBL" id="OXA44585.1"/>
    </source>
</evidence>
<accession>A0A226DG91</accession>
<comment type="caution">
    <text evidence="2">The sequence shown here is derived from an EMBL/GenBank/DDBJ whole genome shotgun (WGS) entry which is preliminary data.</text>
</comment>
<organism evidence="2 3">
    <name type="scientific">Folsomia candida</name>
    <name type="common">Springtail</name>
    <dbReference type="NCBI Taxonomy" id="158441"/>
    <lineage>
        <taxon>Eukaryota</taxon>
        <taxon>Metazoa</taxon>
        <taxon>Ecdysozoa</taxon>
        <taxon>Arthropoda</taxon>
        <taxon>Hexapoda</taxon>
        <taxon>Collembola</taxon>
        <taxon>Entomobryomorpha</taxon>
        <taxon>Isotomoidea</taxon>
        <taxon>Isotomidae</taxon>
        <taxon>Proisotominae</taxon>
        <taxon>Folsomia</taxon>
    </lineage>
</organism>
<evidence type="ECO:0000313" key="3">
    <source>
        <dbReference type="Proteomes" id="UP000198287"/>
    </source>
</evidence>
<dbReference type="AlphaFoldDB" id="A0A226DG91"/>
<keyword evidence="1" id="KW-0472">Membrane</keyword>
<feature type="transmembrane region" description="Helical" evidence="1">
    <location>
        <begin position="57"/>
        <end position="79"/>
    </location>
</feature>
<feature type="transmembrane region" description="Helical" evidence="1">
    <location>
        <begin position="181"/>
        <end position="199"/>
    </location>
</feature>
<feature type="transmembrane region" description="Helical" evidence="1">
    <location>
        <begin position="282"/>
        <end position="304"/>
    </location>
</feature>
<keyword evidence="1" id="KW-1133">Transmembrane helix</keyword>
<protein>
    <submittedName>
        <fullName evidence="2">Uncharacterized protein</fullName>
    </submittedName>
</protein>
<sequence length="310" mass="35477">MPSTYYLNFEAMLGIYLRRNEMVTLFRWMVGFDKELIPARLKNSGDGPNLDATVANLIIKTTVWTNIAFNFVVALIYIVKPTAPQYFYSSWTEVDKPRWMNTAVYLFSLVFEFYTKTVDISSYFLLQMWFPLSVAYLLFSMSTVRKSTRSLPDRFAWYRCLYLINLLHNKCYPGTMLPAKYVFMGGTIIGVGFMMLRFYAEISFPEQMMTLLMFCTFSSTAFFYLHISGKVFKNSGNLREKLSSLAGVGVWSTRERKLLKREAKSLQSFGVRVGSIRATSYIALNAFFSTVTSGFTTVLVTFPVDGADGV</sequence>
<feature type="transmembrane region" description="Helical" evidence="1">
    <location>
        <begin position="211"/>
        <end position="232"/>
    </location>
</feature>
<name>A0A226DG91_FOLCA</name>
<evidence type="ECO:0000256" key="1">
    <source>
        <dbReference type="SAM" id="Phobius"/>
    </source>
</evidence>
<dbReference type="Proteomes" id="UP000198287">
    <property type="component" value="Unassembled WGS sequence"/>
</dbReference>